<evidence type="ECO:0000259" key="7">
    <source>
        <dbReference type="Pfam" id="PF24842"/>
    </source>
</evidence>
<dbReference type="Gene3D" id="2.40.40.50">
    <property type="entry name" value="Ubiquitin fusion degradation protein UFD1, N-terminal domain"/>
    <property type="match status" value="1"/>
</dbReference>
<feature type="domain" description="Ubiquitin fusion degradation protein UFD1 N-terminal subdomain 2" evidence="7">
    <location>
        <begin position="129"/>
        <end position="208"/>
    </location>
</feature>
<dbReference type="InterPro" id="IPR032353">
    <property type="entry name" value="AZUL"/>
</dbReference>
<dbReference type="InterPro" id="IPR049439">
    <property type="entry name" value="TRAFD1-XIAF1_Znf"/>
</dbReference>
<reference evidence="8 9" key="1">
    <citation type="submission" date="2016-02" db="EMBL/GenBank/DDBJ databases">
        <title>Complete genome sequence and transcriptome regulation of the pentose utilising yeast Sugiyamaella lignohabitans.</title>
        <authorList>
            <person name="Bellasio M."/>
            <person name="Peymann A."/>
            <person name="Valli M."/>
            <person name="Sipitzky M."/>
            <person name="Graf A."/>
            <person name="Sauer M."/>
            <person name="Marx H."/>
            <person name="Mattanovich D."/>
        </authorList>
    </citation>
    <scope>NUCLEOTIDE SEQUENCE [LARGE SCALE GENOMIC DNA]</scope>
    <source>
        <strain evidence="8 9">CBS 10342</strain>
    </source>
</reference>
<dbReference type="Pfam" id="PF21366">
    <property type="entry name" value="TRAFD1-XIAF1_ZnF"/>
    <property type="match status" value="1"/>
</dbReference>
<dbReference type="Proteomes" id="UP000189580">
    <property type="component" value="Chromosome b"/>
</dbReference>
<dbReference type="GO" id="GO:0031593">
    <property type="term" value="F:polyubiquitin modification-dependent protein binding"/>
    <property type="evidence" value="ECO:0007669"/>
    <property type="project" value="TreeGrafter"/>
</dbReference>
<dbReference type="Pfam" id="PF03152">
    <property type="entry name" value="UFD1_N1"/>
    <property type="match status" value="1"/>
</dbReference>
<proteinExistence type="inferred from homology"/>
<dbReference type="InterPro" id="IPR042556">
    <property type="entry name" value="AZUL_sf"/>
</dbReference>
<dbReference type="GO" id="GO:0006511">
    <property type="term" value="P:ubiquitin-dependent protein catabolic process"/>
    <property type="evidence" value="ECO:0007669"/>
    <property type="project" value="InterPro"/>
</dbReference>
<dbReference type="InterPro" id="IPR055418">
    <property type="entry name" value="UFD1_N2"/>
</dbReference>
<feature type="compositionally biased region" description="Polar residues" evidence="3">
    <location>
        <begin position="215"/>
        <end position="237"/>
    </location>
</feature>
<dbReference type="PANTHER" id="PTHR12555">
    <property type="entry name" value="UBIQUITIN FUSION DEGRADATON PROTEIN 1"/>
    <property type="match status" value="1"/>
</dbReference>
<evidence type="ECO:0000313" key="9">
    <source>
        <dbReference type="Proteomes" id="UP000189580"/>
    </source>
</evidence>
<evidence type="ECO:0000313" key="8">
    <source>
        <dbReference type="EMBL" id="ANB15130.1"/>
    </source>
</evidence>
<feature type="domain" description="Ubiquitin fusion degradation protein UFD1 N-terminal subdomain 1" evidence="4">
    <location>
        <begin position="39"/>
        <end position="125"/>
    </location>
</feature>
<dbReference type="OrthoDB" id="193703at2759"/>
<dbReference type="GeneID" id="30034697"/>
<dbReference type="GO" id="GO:0036503">
    <property type="term" value="P:ERAD pathway"/>
    <property type="evidence" value="ECO:0007669"/>
    <property type="project" value="TreeGrafter"/>
</dbReference>
<organism evidence="8 9">
    <name type="scientific">Sugiyamaella lignohabitans</name>
    <dbReference type="NCBI Taxonomy" id="796027"/>
    <lineage>
        <taxon>Eukaryota</taxon>
        <taxon>Fungi</taxon>
        <taxon>Dikarya</taxon>
        <taxon>Ascomycota</taxon>
        <taxon>Saccharomycotina</taxon>
        <taxon>Dipodascomycetes</taxon>
        <taxon>Dipodascales</taxon>
        <taxon>Trichomonascaceae</taxon>
        <taxon>Sugiyamaella</taxon>
    </lineage>
</organism>
<dbReference type="RefSeq" id="XP_018737607.1">
    <property type="nucleotide sequence ID" value="XM_018879718.1"/>
</dbReference>
<evidence type="ECO:0000259" key="4">
    <source>
        <dbReference type="Pfam" id="PF03152"/>
    </source>
</evidence>
<evidence type="ECO:0000256" key="3">
    <source>
        <dbReference type="SAM" id="MobiDB-lite"/>
    </source>
</evidence>
<feature type="domain" description="TRAFD1/XAF1 zinc finger" evidence="6">
    <location>
        <begin position="506"/>
        <end position="535"/>
    </location>
</feature>
<dbReference type="Gene3D" id="3.10.330.10">
    <property type="match status" value="1"/>
</dbReference>
<dbReference type="Gene3D" id="6.10.130.10">
    <property type="entry name" value="Ubiquitin-protein ligase E3A, N-terminal zinc-binding domain (AZUL)"/>
    <property type="match status" value="1"/>
</dbReference>
<accession>A0A161HH00</accession>
<dbReference type="PANTHER" id="PTHR12555:SF15">
    <property type="entry name" value="FUSION DEGRADATION PROTEIN (UFD1), PUTATIVE (AFU_ORTHOLOGUE AFUA_4G04640)-RELATED"/>
    <property type="match status" value="1"/>
</dbReference>
<protein>
    <submittedName>
        <fullName evidence="8">Polyubiquitin-binding protein UFD1</fullName>
    </submittedName>
</protein>
<gene>
    <name evidence="8" type="primary">UFD1</name>
    <name evidence="8" type="ORF">AWJ20_2751</name>
</gene>
<dbReference type="InterPro" id="IPR004854">
    <property type="entry name" value="Ufd1-like"/>
</dbReference>
<feature type="region of interest" description="Disordered" evidence="3">
    <location>
        <begin position="215"/>
        <end position="246"/>
    </location>
</feature>
<evidence type="ECO:0000259" key="6">
    <source>
        <dbReference type="Pfam" id="PF21366"/>
    </source>
</evidence>
<dbReference type="KEGG" id="slb:AWJ20_2751"/>
<dbReference type="Pfam" id="PF24842">
    <property type="entry name" value="UFD1_N2"/>
    <property type="match status" value="1"/>
</dbReference>
<evidence type="ECO:0000256" key="2">
    <source>
        <dbReference type="ARBA" id="ARBA00022786"/>
    </source>
</evidence>
<dbReference type="InterPro" id="IPR055417">
    <property type="entry name" value="UFD1_N1"/>
</dbReference>
<name>A0A161HH00_9ASCO</name>
<comment type="similarity">
    <text evidence="1">Belongs to the UFD1 family.</text>
</comment>
<evidence type="ECO:0000259" key="5">
    <source>
        <dbReference type="Pfam" id="PF16558"/>
    </source>
</evidence>
<dbReference type="AlphaFoldDB" id="A0A161HH00"/>
<feature type="domain" description="Ubiquitin-protein ligase E3A N-terminal zinc-binding" evidence="5">
    <location>
        <begin position="595"/>
        <end position="624"/>
    </location>
</feature>
<dbReference type="InterPro" id="IPR042299">
    <property type="entry name" value="Ufd1-like_Nn"/>
</dbReference>
<keyword evidence="2" id="KW-0833">Ubl conjugation pathway</keyword>
<dbReference type="Pfam" id="PF23580">
    <property type="entry name" value="Znf_XAF1_N"/>
    <property type="match status" value="1"/>
</dbReference>
<dbReference type="Pfam" id="PF16558">
    <property type="entry name" value="AZUL"/>
    <property type="match status" value="1"/>
</dbReference>
<dbReference type="GO" id="GO:0034098">
    <property type="term" value="C:VCP-NPL4-UFD1 AAA ATPase complex"/>
    <property type="evidence" value="ECO:0007669"/>
    <property type="project" value="TreeGrafter"/>
</dbReference>
<evidence type="ECO:0000256" key="1">
    <source>
        <dbReference type="ARBA" id="ARBA00006043"/>
    </source>
</evidence>
<sequence>MTDILPIVWSSRLKVFLPEEQVSDRSASRFSTPPLSSTISQSSHTDKILLPPSTLESLLSQISNDAGLLPSPLLFKLTNPLNKKVTHVGVREFSAEEGTVQVPAVVARNLGLQNSNDILFINLVSLPKGTSLTLKTSSTGELVENVDWKSLLESRLHGSFTALTKGDVLTVSHPSLPGKNIDFTIEKLEPTNNSHAVCIIDTDLDLEVIEVNDGNSNGSRETVSGSIRGQNSNQSSVAGRRDPIPLSVNEHPVNVKGLQPSEVAYFSVAYDINDNSLPLEVSLDNISVDDSSSLVMFMGLEEANISPDSFLWSNLNSPGTSLTVSSDDPFLEKYRNLNQSSLQAIFYVKVISYQTPASFVIQAKTEAVNYVDSGQESSSNTSKCTNCLQMISIHSFARHVAFCERNNILCPEGCGRVFSRREGIPTTHWHCHDHNTSGDSEFSKKLHSDWFHTAMSCPGCGSDHANHILLSQHRATNCPAKLHICRFCHILLPQELASAADFLQGLTGHESYCGNRTTDCEICKRVVRLKELQTHLEFHRLDRLREPAPILCSNANCPRLITSTSSNVLGLCGICYGPLHSTLLDSDGSKLKQRIERRYVIQLTRGCGKPWCMNEHCASTRPKKRSIAEIMSTDVKFLMAESANKKFWFCVDETATKRKLFVQFQSQNGIFSDASCARAIEQAKGNESEAVRWLESNYT</sequence>
<dbReference type="EMBL" id="CP014503">
    <property type="protein sequence ID" value="ANB15130.1"/>
    <property type="molecule type" value="Genomic_DNA"/>
</dbReference>
<keyword evidence="9" id="KW-1185">Reference proteome</keyword>